<dbReference type="Proteomes" id="UP001303473">
    <property type="component" value="Unassembled WGS sequence"/>
</dbReference>
<accession>A0AAN6MXE3</accession>
<organism evidence="1 2">
    <name type="scientific">Diplogelasinospora grovesii</name>
    <dbReference type="NCBI Taxonomy" id="303347"/>
    <lineage>
        <taxon>Eukaryota</taxon>
        <taxon>Fungi</taxon>
        <taxon>Dikarya</taxon>
        <taxon>Ascomycota</taxon>
        <taxon>Pezizomycotina</taxon>
        <taxon>Sordariomycetes</taxon>
        <taxon>Sordariomycetidae</taxon>
        <taxon>Sordariales</taxon>
        <taxon>Diplogelasinosporaceae</taxon>
        <taxon>Diplogelasinospora</taxon>
    </lineage>
</organism>
<gene>
    <name evidence="1" type="ORF">QBC46DRAFT_397873</name>
</gene>
<proteinExistence type="predicted"/>
<protein>
    <submittedName>
        <fullName evidence="1">Uncharacterized protein</fullName>
    </submittedName>
</protein>
<comment type="caution">
    <text evidence="1">The sequence shown here is derived from an EMBL/GenBank/DDBJ whole genome shotgun (WGS) entry which is preliminary data.</text>
</comment>
<name>A0AAN6MXE3_9PEZI</name>
<sequence>MTSDGPSAESLAMKPSGPTTTILLPAADWNVAIGKLRSSSSSGGIVPPLPVLVDALIESLLDAPHDSWLQRHMSLHTF</sequence>
<evidence type="ECO:0000313" key="2">
    <source>
        <dbReference type="Proteomes" id="UP001303473"/>
    </source>
</evidence>
<dbReference type="AlphaFoldDB" id="A0AAN6MXE3"/>
<evidence type="ECO:0000313" key="1">
    <source>
        <dbReference type="EMBL" id="KAK3935257.1"/>
    </source>
</evidence>
<dbReference type="EMBL" id="MU853931">
    <property type="protein sequence ID" value="KAK3935257.1"/>
    <property type="molecule type" value="Genomic_DNA"/>
</dbReference>
<keyword evidence="2" id="KW-1185">Reference proteome</keyword>
<reference evidence="2" key="1">
    <citation type="journal article" date="2023" name="Mol. Phylogenet. Evol.">
        <title>Genome-scale phylogeny and comparative genomics of the fungal order Sordariales.</title>
        <authorList>
            <person name="Hensen N."/>
            <person name="Bonometti L."/>
            <person name="Westerberg I."/>
            <person name="Brannstrom I.O."/>
            <person name="Guillou S."/>
            <person name="Cros-Aarteil S."/>
            <person name="Calhoun S."/>
            <person name="Haridas S."/>
            <person name="Kuo A."/>
            <person name="Mondo S."/>
            <person name="Pangilinan J."/>
            <person name="Riley R."/>
            <person name="LaButti K."/>
            <person name="Andreopoulos B."/>
            <person name="Lipzen A."/>
            <person name="Chen C."/>
            <person name="Yan M."/>
            <person name="Daum C."/>
            <person name="Ng V."/>
            <person name="Clum A."/>
            <person name="Steindorff A."/>
            <person name="Ohm R.A."/>
            <person name="Martin F."/>
            <person name="Silar P."/>
            <person name="Natvig D.O."/>
            <person name="Lalanne C."/>
            <person name="Gautier V."/>
            <person name="Ament-Velasquez S.L."/>
            <person name="Kruys A."/>
            <person name="Hutchinson M.I."/>
            <person name="Powell A.J."/>
            <person name="Barry K."/>
            <person name="Miller A.N."/>
            <person name="Grigoriev I.V."/>
            <person name="Debuchy R."/>
            <person name="Gladieux P."/>
            <person name="Hiltunen Thoren M."/>
            <person name="Johannesson H."/>
        </authorList>
    </citation>
    <scope>NUCLEOTIDE SEQUENCE [LARGE SCALE GENOMIC DNA]</scope>
    <source>
        <strain evidence="2">CBS 340.73</strain>
    </source>
</reference>